<feature type="compositionally biased region" description="Low complexity" evidence="1">
    <location>
        <begin position="455"/>
        <end position="490"/>
    </location>
</feature>
<reference evidence="4" key="1">
    <citation type="submission" date="2017-02" db="EMBL/GenBank/DDBJ databases">
        <authorList>
            <person name="Tafer H."/>
            <person name="Lopandic K."/>
        </authorList>
    </citation>
    <scope>NUCLEOTIDE SEQUENCE [LARGE SCALE GENOMIC DNA]</scope>
    <source>
        <strain evidence="4">CBS 366.77</strain>
    </source>
</reference>
<comment type="caution">
    <text evidence="3">The sequence shown here is derived from an EMBL/GenBank/DDBJ whole genome shotgun (WGS) entry which is preliminary data.</text>
</comment>
<name>A0A3A2ZKX8_9EURO</name>
<feature type="signal peptide" evidence="2">
    <location>
        <begin position="1"/>
        <end position="17"/>
    </location>
</feature>
<protein>
    <submittedName>
        <fullName evidence="3">Cell wall protein</fullName>
    </submittedName>
</protein>
<proteinExistence type="predicted"/>
<organism evidence="3 4">
    <name type="scientific">Aspergillus sclerotialis</name>
    <dbReference type="NCBI Taxonomy" id="2070753"/>
    <lineage>
        <taxon>Eukaryota</taxon>
        <taxon>Fungi</taxon>
        <taxon>Dikarya</taxon>
        <taxon>Ascomycota</taxon>
        <taxon>Pezizomycotina</taxon>
        <taxon>Eurotiomycetes</taxon>
        <taxon>Eurotiomycetidae</taxon>
        <taxon>Eurotiales</taxon>
        <taxon>Aspergillaceae</taxon>
        <taxon>Aspergillus</taxon>
        <taxon>Aspergillus subgen. Polypaecilum</taxon>
    </lineage>
</organism>
<dbReference type="OrthoDB" id="4526936at2759"/>
<dbReference type="STRING" id="2070753.A0A3A2ZKX8"/>
<keyword evidence="2" id="KW-0732">Signal</keyword>
<dbReference type="EMBL" id="MVGC01000704">
    <property type="protein sequence ID" value="RJE17811.1"/>
    <property type="molecule type" value="Genomic_DNA"/>
</dbReference>
<gene>
    <name evidence="3" type="ORF">PHISCL_09853</name>
</gene>
<accession>A0A3A2ZKX8</accession>
<evidence type="ECO:0000256" key="2">
    <source>
        <dbReference type="SAM" id="SignalP"/>
    </source>
</evidence>
<dbReference type="Proteomes" id="UP000266188">
    <property type="component" value="Unassembled WGS sequence"/>
</dbReference>
<feature type="chain" id="PRO_5017288088" evidence="2">
    <location>
        <begin position="18"/>
        <end position="490"/>
    </location>
</feature>
<dbReference type="AlphaFoldDB" id="A0A3A2ZKX8"/>
<feature type="non-terminal residue" evidence="3">
    <location>
        <position position="490"/>
    </location>
</feature>
<evidence type="ECO:0000256" key="1">
    <source>
        <dbReference type="SAM" id="MobiDB-lite"/>
    </source>
</evidence>
<feature type="region of interest" description="Disordered" evidence="1">
    <location>
        <begin position="446"/>
        <end position="490"/>
    </location>
</feature>
<keyword evidence="4" id="KW-1185">Reference proteome</keyword>
<sequence length="490" mass="49360">MRSSLLLLAGLASHALGLPSTSVEDRSIDVDVGADINIGNIHADLDLDVFIGDILGGGVQSSTSLLGGLSAQAAAALQAGALGCSAGKIHHSALVELKHWLHGAAHIEAGLKNALLHWCDAGAQATLEADVIAGLSVLLPTCSDIVSKGGLYVTIDGIFEAHELEAAAVLDAATQSSLNAFIKGASHLEAEVKAALSLCAGGGVVTSLTEEVKASLKAWLHSSDCGLDHGLKISILAWLQGKIESGVVSLGHLSDGSLSSVSVGASLLALVDESGALVQTARQSLLAFLHSSAAAHLEADIKHVLESCAKGELATSISAEVRSALAVWLSSSSCSIGAELKSVLLFWLSFAVDVNAHIGLDLGIVGDLLSFLTGTLGQVLGGGLRGILTILLGGESFLSLSLKARAEIIAIIGGATSIELPSNCITIIIEWITGCIIPGHGSGSSSSMIPPPSSTAPAASTPGVSTPVSTPVVSTSAPAPVESSSVPVYP</sequence>
<evidence type="ECO:0000313" key="4">
    <source>
        <dbReference type="Proteomes" id="UP000266188"/>
    </source>
</evidence>
<evidence type="ECO:0000313" key="3">
    <source>
        <dbReference type="EMBL" id="RJE17811.1"/>
    </source>
</evidence>